<evidence type="ECO:0008006" key="3">
    <source>
        <dbReference type="Google" id="ProtNLM"/>
    </source>
</evidence>
<dbReference type="AlphaFoldDB" id="A0A4Y2M9B0"/>
<sequence>MSSTTTQSSGVTSVSYSFVLKWTLKAKQLKDLGNSSGASVIRSDLYQLKTTKNLRFYLEIEKPKKFNGDWATVKGSKMWSFKLAYAFSFSKDKAFKLKESPKLSFLDWFATNHVLDEENVTIHCVVVALPVHPAPSVKEDDLFLMKCQNSVDFEDMPNFTLPSGYTNEMVIEFIRQGELPDLTVGKAIEIIGQTKVHNCEVLKILCAEYLMNNITPQNFRQISRAAMDYALPLLERKCLKKITDGYNEIRY</sequence>
<gene>
    <name evidence="1" type="ORF">AVEN_113203_1</name>
</gene>
<accession>A0A4Y2M9B0</accession>
<evidence type="ECO:0000313" key="1">
    <source>
        <dbReference type="EMBL" id="GBN23705.1"/>
    </source>
</evidence>
<protein>
    <recommendedName>
        <fullName evidence="3">BTB domain-containing protein</fullName>
    </recommendedName>
</protein>
<keyword evidence="2" id="KW-1185">Reference proteome</keyword>
<name>A0A4Y2M9B0_ARAVE</name>
<reference evidence="1 2" key="1">
    <citation type="journal article" date="2019" name="Sci. Rep.">
        <title>Orb-weaving spider Araneus ventricosus genome elucidates the spidroin gene catalogue.</title>
        <authorList>
            <person name="Kono N."/>
            <person name="Nakamura H."/>
            <person name="Ohtoshi R."/>
            <person name="Moran D.A.P."/>
            <person name="Shinohara A."/>
            <person name="Yoshida Y."/>
            <person name="Fujiwara M."/>
            <person name="Mori M."/>
            <person name="Tomita M."/>
            <person name="Arakawa K."/>
        </authorList>
    </citation>
    <scope>NUCLEOTIDE SEQUENCE [LARGE SCALE GENOMIC DNA]</scope>
</reference>
<dbReference type="InterPro" id="IPR011333">
    <property type="entry name" value="SKP1/BTB/POZ_sf"/>
</dbReference>
<dbReference type="Gene3D" id="3.30.710.10">
    <property type="entry name" value="Potassium Channel Kv1.1, Chain A"/>
    <property type="match status" value="1"/>
</dbReference>
<dbReference type="Proteomes" id="UP000499080">
    <property type="component" value="Unassembled WGS sequence"/>
</dbReference>
<comment type="caution">
    <text evidence="1">The sequence shown here is derived from an EMBL/GenBank/DDBJ whole genome shotgun (WGS) entry which is preliminary data.</text>
</comment>
<proteinExistence type="predicted"/>
<evidence type="ECO:0000313" key="2">
    <source>
        <dbReference type="Proteomes" id="UP000499080"/>
    </source>
</evidence>
<organism evidence="1 2">
    <name type="scientific">Araneus ventricosus</name>
    <name type="common">Orbweaver spider</name>
    <name type="synonym">Epeira ventricosa</name>
    <dbReference type="NCBI Taxonomy" id="182803"/>
    <lineage>
        <taxon>Eukaryota</taxon>
        <taxon>Metazoa</taxon>
        <taxon>Ecdysozoa</taxon>
        <taxon>Arthropoda</taxon>
        <taxon>Chelicerata</taxon>
        <taxon>Arachnida</taxon>
        <taxon>Araneae</taxon>
        <taxon>Araneomorphae</taxon>
        <taxon>Entelegynae</taxon>
        <taxon>Araneoidea</taxon>
        <taxon>Araneidae</taxon>
        <taxon>Araneus</taxon>
    </lineage>
</organism>
<dbReference type="EMBL" id="BGPR01007029">
    <property type="protein sequence ID" value="GBN23705.1"/>
    <property type="molecule type" value="Genomic_DNA"/>
</dbReference>